<reference evidence="3" key="1">
    <citation type="submission" date="2023-10" db="EMBL/GenBank/DDBJ databases">
        <authorList>
            <person name="Chen Y."/>
            <person name="Shah S."/>
            <person name="Dougan E. K."/>
            <person name="Thang M."/>
            <person name="Chan C."/>
        </authorList>
    </citation>
    <scope>NUCLEOTIDE SEQUENCE [LARGE SCALE GENOMIC DNA]</scope>
</reference>
<sequence length="104" mass="12553">MGYRVVQIPHWQWNRIMHRKQRVEYPMSRYYAIKDRRELEPRDAEPADVATNQLDYLGEYFFRKEMPSSHWSWHQPRVDPAYRLPPGSVPRSDRTGGRPLWSAP</sequence>
<feature type="domain" description="RAP" evidence="2">
    <location>
        <begin position="1"/>
        <end position="28"/>
    </location>
</feature>
<gene>
    <name evidence="3" type="ORF">PCOR1329_LOCUS581</name>
</gene>
<feature type="region of interest" description="Disordered" evidence="1">
    <location>
        <begin position="82"/>
        <end position="104"/>
    </location>
</feature>
<keyword evidence="4" id="KW-1185">Reference proteome</keyword>
<comment type="caution">
    <text evidence="3">The sequence shown here is derived from an EMBL/GenBank/DDBJ whole genome shotgun (WGS) entry which is preliminary data.</text>
</comment>
<name>A0ABN9PF89_9DINO</name>
<evidence type="ECO:0000313" key="4">
    <source>
        <dbReference type="Proteomes" id="UP001189429"/>
    </source>
</evidence>
<dbReference type="Pfam" id="PF08373">
    <property type="entry name" value="RAP"/>
    <property type="match status" value="1"/>
</dbReference>
<dbReference type="Proteomes" id="UP001189429">
    <property type="component" value="Unassembled WGS sequence"/>
</dbReference>
<dbReference type="EMBL" id="CAUYUJ010000125">
    <property type="protein sequence ID" value="CAK0788852.1"/>
    <property type="molecule type" value="Genomic_DNA"/>
</dbReference>
<accession>A0ABN9PF89</accession>
<dbReference type="InterPro" id="IPR013584">
    <property type="entry name" value="RAP"/>
</dbReference>
<evidence type="ECO:0000256" key="1">
    <source>
        <dbReference type="SAM" id="MobiDB-lite"/>
    </source>
</evidence>
<evidence type="ECO:0000313" key="3">
    <source>
        <dbReference type="EMBL" id="CAK0788852.1"/>
    </source>
</evidence>
<organism evidence="3 4">
    <name type="scientific">Prorocentrum cordatum</name>
    <dbReference type="NCBI Taxonomy" id="2364126"/>
    <lineage>
        <taxon>Eukaryota</taxon>
        <taxon>Sar</taxon>
        <taxon>Alveolata</taxon>
        <taxon>Dinophyceae</taxon>
        <taxon>Prorocentrales</taxon>
        <taxon>Prorocentraceae</taxon>
        <taxon>Prorocentrum</taxon>
    </lineage>
</organism>
<evidence type="ECO:0000259" key="2">
    <source>
        <dbReference type="PROSITE" id="PS51286"/>
    </source>
</evidence>
<dbReference type="PROSITE" id="PS51286">
    <property type="entry name" value="RAP"/>
    <property type="match status" value="1"/>
</dbReference>
<proteinExistence type="predicted"/>
<protein>
    <recommendedName>
        <fullName evidence="2">RAP domain-containing protein</fullName>
    </recommendedName>
</protein>